<feature type="transmembrane region" description="Helical" evidence="1">
    <location>
        <begin position="153"/>
        <end position="177"/>
    </location>
</feature>
<feature type="transmembrane region" description="Helical" evidence="1">
    <location>
        <begin position="31"/>
        <end position="47"/>
    </location>
</feature>
<keyword evidence="3" id="KW-1185">Reference proteome</keyword>
<dbReference type="Proteomes" id="UP000287649">
    <property type="component" value="Unassembled WGS sequence"/>
</dbReference>
<dbReference type="EMBL" id="PIPX01000002">
    <property type="protein sequence ID" value="RUO53662.1"/>
    <property type="molecule type" value="Genomic_DNA"/>
</dbReference>
<accession>A0A432XY50</accession>
<evidence type="ECO:0000313" key="3">
    <source>
        <dbReference type="Proteomes" id="UP000287649"/>
    </source>
</evidence>
<dbReference type="RefSeq" id="WP_126773618.1">
    <property type="nucleotide sequence ID" value="NZ_PIPX01000002.1"/>
</dbReference>
<feature type="transmembrane region" description="Helical" evidence="1">
    <location>
        <begin position="7"/>
        <end position="25"/>
    </location>
</feature>
<feature type="transmembrane region" description="Helical" evidence="1">
    <location>
        <begin position="54"/>
        <end position="71"/>
    </location>
</feature>
<evidence type="ECO:0008006" key="4">
    <source>
        <dbReference type="Google" id="ProtNLM"/>
    </source>
</evidence>
<reference evidence="3" key="1">
    <citation type="journal article" date="2018" name="Front. Microbiol.">
        <title>Genome-Based Analysis Reveals the Taxonomy and Diversity of the Family Idiomarinaceae.</title>
        <authorList>
            <person name="Liu Y."/>
            <person name="Lai Q."/>
            <person name="Shao Z."/>
        </authorList>
    </citation>
    <scope>NUCLEOTIDE SEQUENCE [LARGE SCALE GENOMIC DNA]</scope>
    <source>
        <strain evidence="3">PO-M2</strain>
    </source>
</reference>
<comment type="caution">
    <text evidence="2">The sequence shown here is derived from an EMBL/GenBank/DDBJ whole genome shotgun (WGS) entry which is preliminary data.</text>
</comment>
<keyword evidence="1" id="KW-0812">Transmembrane</keyword>
<keyword evidence="1" id="KW-1133">Transmembrane helix</keyword>
<keyword evidence="1" id="KW-0472">Membrane</keyword>
<dbReference type="AlphaFoldDB" id="A0A432XY50"/>
<sequence length="182" mass="20825">MRILRALSYLCLATYPLWVAGLVHAGYSQHLWWLLCLFVIPQVWLADWQQPRSYVVLFATLCVVIGAWLLGPQAGALFYPVWMNLGFLILFASSLWRKPAIITRLACAMEGELSPAAVSYTEKVTIVWTLFFLLNGSIAWWTATQANLSVWTWYNGVIAYVLMALIFTIELGIRYVVKKRHH</sequence>
<feature type="transmembrane region" description="Helical" evidence="1">
    <location>
        <begin position="124"/>
        <end position="141"/>
    </location>
</feature>
<gene>
    <name evidence="2" type="ORF">CWI70_10825</name>
</gene>
<dbReference type="OrthoDB" id="8537043at2"/>
<evidence type="ECO:0000256" key="1">
    <source>
        <dbReference type="SAM" id="Phobius"/>
    </source>
</evidence>
<name>A0A432XY50_9GAMM</name>
<proteinExistence type="predicted"/>
<feature type="transmembrane region" description="Helical" evidence="1">
    <location>
        <begin position="77"/>
        <end position="96"/>
    </location>
</feature>
<organism evidence="2 3">
    <name type="scientific">Pseudidiomarina homiensis</name>
    <dbReference type="NCBI Taxonomy" id="364198"/>
    <lineage>
        <taxon>Bacteria</taxon>
        <taxon>Pseudomonadati</taxon>
        <taxon>Pseudomonadota</taxon>
        <taxon>Gammaproteobacteria</taxon>
        <taxon>Alteromonadales</taxon>
        <taxon>Idiomarinaceae</taxon>
        <taxon>Pseudidiomarina</taxon>
    </lineage>
</organism>
<protein>
    <recommendedName>
        <fullName evidence="4">DNA gyrase subunit B</fullName>
    </recommendedName>
</protein>
<evidence type="ECO:0000313" key="2">
    <source>
        <dbReference type="EMBL" id="RUO53662.1"/>
    </source>
</evidence>